<protein>
    <submittedName>
        <fullName evidence="2">Uncharacterized protein</fullName>
    </submittedName>
</protein>
<keyword evidence="1" id="KW-0812">Transmembrane</keyword>
<evidence type="ECO:0000313" key="2">
    <source>
        <dbReference type="EMBL" id="WMT82806.1"/>
    </source>
</evidence>
<reference evidence="2 3" key="1">
    <citation type="submission" date="2022-07" db="EMBL/GenBank/DDBJ databases">
        <title>Genome sequence of Terrisporobacter mayombei DSM6539.</title>
        <authorList>
            <person name="Boeer T."/>
            <person name="Bengelsdorf F.R."/>
            <person name="Daniel R."/>
            <person name="Poehlein A."/>
        </authorList>
    </citation>
    <scope>NUCLEOTIDE SEQUENCE [LARGE SCALE GENOMIC DNA]</scope>
    <source>
        <strain evidence="2 3">DSM 6539</strain>
    </source>
</reference>
<name>A0ABY9Q496_9FIRM</name>
<dbReference type="Proteomes" id="UP001235030">
    <property type="component" value="Chromosome"/>
</dbReference>
<feature type="transmembrane region" description="Helical" evidence="1">
    <location>
        <begin position="20"/>
        <end position="37"/>
    </location>
</feature>
<keyword evidence="1" id="KW-0472">Membrane</keyword>
<dbReference type="EMBL" id="CP101637">
    <property type="protein sequence ID" value="WMT82806.1"/>
    <property type="molecule type" value="Genomic_DNA"/>
</dbReference>
<proteinExistence type="predicted"/>
<gene>
    <name evidence="2" type="ORF">TEMA_32980</name>
</gene>
<keyword evidence="3" id="KW-1185">Reference proteome</keyword>
<organism evidence="2 3">
    <name type="scientific">Terrisporobacter mayombei</name>
    <dbReference type="NCBI Taxonomy" id="1541"/>
    <lineage>
        <taxon>Bacteria</taxon>
        <taxon>Bacillati</taxon>
        <taxon>Bacillota</taxon>
        <taxon>Clostridia</taxon>
        <taxon>Peptostreptococcales</taxon>
        <taxon>Peptostreptococcaceae</taxon>
        <taxon>Terrisporobacter</taxon>
    </lineage>
</organism>
<sequence>MKKNKIINFLKEEKQEEKIFKCTVIILIYLLIFQTYTNIKSIDNLKEEINNTKSITQSNDVLKSKNTKSTLIKDTNKIYDLLGFANVEKLSVENNKVNIEGKCKNLKKLDELKSMDNIKNFSITSVENKNNKLYFHAVYEIGGSE</sequence>
<accession>A0ABY9Q496</accession>
<evidence type="ECO:0000313" key="3">
    <source>
        <dbReference type="Proteomes" id="UP001235030"/>
    </source>
</evidence>
<evidence type="ECO:0000256" key="1">
    <source>
        <dbReference type="SAM" id="Phobius"/>
    </source>
</evidence>
<dbReference type="RefSeq" id="WP_228105450.1">
    <property type="nucleotide sequence ID" value="NZ_CP101637.1"/>
</dbReference>
<keyword evidence="1" id="KW-1133">Transmembrane helix</keyword>